<feature type="chain" id="PRO_5031304793" evidence="1">
    <location>
        <begin position="22"/>
        <end position="201"/>
    </location>
</feature>
<dbReference type="AlphaFoldDB" id="A0A7V1ZGZ4"/>
<protein>
    <submittedName>
        <fullName evidence="2">Uncharacterized protein</fullName>
    </submittedName>
</protein>
<organism evidence="2">
    <name type="scientific">Thermoanaerobaculum aquaticum</name>
    <dbReference type="NCBI Taxonomy" id="1312852"/>
    <lineage>
        <taxon>Bacteria</taxon>
        <taxon>Pseudomonadati</taxon>
        <taxon>Acidobacteriota</taxon>
        <taxon>Thermoanaerobaculia</taxon>
        <taxon>Thermoanaerobaculales</taxon>
        <taxon>Thermoanaerobaculaceae</taxon>
        <taxon>Thermoanaerobaculum</taxon>
    </lineage>
</organism>
<keyword evidence="1" id="KW-0732">Signal</keyword>
<dbReference type="EMBL" id="DSHW01000053">
    <property type="protein sequence ID" value="HEQ87911.1"/>
    <property type="molecule type" value="Genomic_DNA"/>
</dbReference>
<evidence type="ECO:0000313" key="2">
    <source>
        <dbReference type="EMBL" id="HEQ87911.1"/>
    </source>
</evidence>
<sequence length="201" mass="20889">MKRVVLLAVLLGLLTAPGLFAQATGNTSIYVQFPRIAILYYRSSITLAPSASDLITAFAGANPVNTGTTTINTFTAGLGSLEGDATTPATPFNQKLLTTINNFYQVRANYQFQVTVSITDGTLQGDGTTGGGNILMANAQTELNDSGTWAATVQQTTPGGLGTVHKGDVRFDLDFSGATLIPPAATATFGDGVVQTNVAFF</sequence>
<feature type="signal peptide" evidence="1">
    <location>
        <begin position="1"/>
        <end position="21"/>
    </location>
</feature>
<gene>
    <name evidence="2" type="ORF">ENP06_00685</name>
</gene>
<proteinExistence type="predicted"/>
<reference evidence="2" key="1">
    <citation type="journal article" date="2020" name="mSystems">
        <title>Genome- and Community-Level Interaction Insights into Carbon Utilization and Element Cycling Functions of Hydrothermarchaeota in Hydrothermal Sediment.</title>
        <authorList>
            <person name="Zhou Z."/>
            <person name="Liu Y."/>
            <person name="Xu W."/>
            <person name="Pan J."/>
            <person name="Luo Z.H."/>
            <person name="Li M."/>
        </authorList>
    </citation>
    <scope>NUCLEOTIDE SEQUENCE [LARGE SCALE GENOMIC DNA]</scope>
    <source>
        <strain evidence="2">SpSt-186</strain>
    </source>
</reference>
<name>A0A7V1ZGZ4_9BACT</name>
<comment type="caution">
    <text evidence="2">The sequence shown here is derived from an EMBL/GenBank/DDBJ whole genome shotgun (WGS) entry which is preliminary data.</text>
</comment>
<accession>A0A7V1ZGZ4</accession>
<evidence type="ECO:0000256" key="1">
    <source>
        <dbReference type="SAM" id="SignalP"/>
    </source>
</evidence>